<protein>
    <submittedName>
        <fullName evidence="1">Uncharacterized protein</fullName>
    </submittedName>
</protein>
<evidence type="ECO:0000313" key="2">
    <source>
        <dbReference type="Proteomes" id="UP000070328"/>
    </source>
</evidence>
<organism evidence="1 2">
    <name type="scientific">Colletotrichum simmondsii</name>
    <dbReference type="NCBI Taxonomy" id="703756"/>
    <lineage>
        <taxon>Eukaryota</taxon>
        <taxon>Fungi</taxon>
        <taxon>Dikarya</taxon>
        <taxon>Ascomycota</taxon>
        <taxon>Pezizomycotina</taxon>
        <taxon>Sordariomycetes</taxon>
        <taxon>Hypocreomycetidae</taxon>
        <taxon>Glomerellales</taxon>
        <taxon>Glomerellaceae</taxon>
        <taxon>Colletotrichum</taxon>
        <taxon>Colletotrichum acutatum species complex</taxon>
    </lineage>
</organism>
<name>A0A135SW39_9PEZI</name>
<evidence type="ECO:0000313" key="1">
    <source>
        <dbReference type="EMBL" id="KXH40065.1"/>
    </source>
</evidence>
<sequence length="74" mass="7912">MASDFAMIWAHVGLEVIWRICNGAISRQAAGREDPVALCATVQGGAMKGDDVFGDAIQLPGRIPRDLLPSPHQL</sequence>
<accession>A0A135SW39</accession>
<comment type="caution">
    <text evidence="1">The sequence shown here is derived from an EMBL/GenBank/DDBJ whole genome shotgun (WGS) entry which is preliminary data.</text>
</comment>
<gene>
    <name evidence="1" type="ORF">CSIM01_09920</name>
</gene>
<dbReference type="EMBL" id="JFBX01000378">
    <property type="protein sequence ID" value="KXH40065.1"/>
    <property type="molecule type" value="Genomic_DNA"/>
</dbReference>
<dbReference type="AlphaFoldDB" id="A0A135SW39"/>
<proteinExistence type="predicted"/>
<dbReference type="Proteomes" id="UP000070328">
    <property type="component" value="Unassembled WGS sequence"/>
</dbReference>
<keyword evidence="2" id="KW-1185">Reference proteome</keyword>
<reference evidence="1 2" key="1">
    <citation type="submission" date="2014-02" db="EMBL/GenBank/DDBJ databases">
        <title>The genome sequence of Colletotrichum simmondsii CBS122122.</title>
        <authorList>
            <person name="Baroncelli R."/>
            <person name="Thon M.R."/>
        </authorList>
    </citation>
    <scope>NUCLEOTIDE SEQUENCE [LARGE SCALE GENOMIC DNA]</scope>
    <source>
        <strain evidence="1 2">CBS122122</strain>
    </source>
</reference>